<dbReference type="EMBL" id="VZAZ01000039">
    <property type="protein sequence ID" value="MQO55683.1"/>
    <property type="molecule type" value="Genomic_DNA"/>
</dbReference>
<proteinExistence type="predicted"/>
<protein>
    <recommendedName>
        <fullName evidence="1">RiboL-PSP-HEPN domain-containing protein</fullName>
    </recommendedName>
</protein>
<dbReference type="InterPro" id="IPR041519">
    <property type="entry name" value="HEPN_RiboL-PSP"/>
</dbReference>
<reference evidence="2 3" key="1">
    <citation type="submission" date="2019-09" db="EMBL/GenBank/DDBJ databases">
        <title>Distinct polysaccharide growth profiles of human intestinal Prevotella copri isolates.</title>
        <authorList>
            <person name="Fehlner-Peach H."/>
            <person name="Magnabosco C."/>
            <person name="Raghavan V."/>
            <person name="Scher J.U."/>
            <person name="Tett A."/>
            <person name="Cox L.M."/>
            <person name="Gottsegen C."/>
            <person name="Watters A."/>
            <person name="Wiltshire- Gordon J.D."/>
            <person name="Segata N."/>
            <person name="Bonneau R."/>
            <person name="Littman D.R."/>
        </authorList>
    </citation>
    <scope>NUCLEOTIDE SEQUENCE [LARGE SCALE GENOMIC DNA]</scope>
    <source>
        <strain evidence="2 3">BVe41219</strain>
    </source>
</reference>
<evidence type="ECO:0000313" key="3">
    <source>
        <dbReference type="Proteomes" id="UP000358159"/>
    </source>
</evidence>
<name>A0A6A7VM11_9BACT</name>
<organism evidence="2 3">
    <name type="scientific">Segatella copri</name>
    <dbReference type="NCBI Taxonomy" id="165179"/>
    <lineage>
        <taxon>Bacteria</taxon>
        <taxon>Pseudomonadati</taxon>
        <taxon>Bacteroidota</taxon>
        <taxon>Bacteroidia</taxon>
        <taxon>Bacteroidales</taxon>
        <taxon>Prevotellaceae</taxon>
        <taxon>Segatella</taxon>
    </lineage>
</organism>
<feature type="domain" description="RiboL-PSP-HEPN" evidence="1">
    <location>
        <begin position="37"/>
        <end position="256"/>
    </location>
</feature>
<gene>
    <name evidence="2" type="ORF">F7D42_08180</name>
</gene>
<dbReference type="RefSeq" id="WP_153094550.1">
    <property type="nucleotide sequence ID" value="NZ_VZAK01000003.1"/>
</dbReference>
<accession>A0A6A7VM11</accession>
<evidence type="ECO:0000259" key="1">
    <source>
        <dbReference type="Pfam" id="PF18735"/>
    </source>
</evidence>
<dbReference type="AlphaFoldDB" id="A0A6A7VM11"/>
<evidence type="ECO:0000313" key="2">
    <source>
        <dbReference type="EMBL" id="MQO55683.1"/>
    </source>
</evidence>
<dbReference type="Proteomes" id="UP000358159">
    <property type="component" value="Unassembled WGS sequence"/>
</dbReference>
<dbReference type="Pfam" id="PF18735">
    <property type="entry name" value="HEPN_RiboL-PSP"/>
    <property type="match status" value="1"/>
</dbReference>
<comment type="caution">
    <text evidence="2">The sequence shown here is derived from an EMBL/GenBank/DDBJ whole genome shotgun (WGS) entry which is preliminary data.</text>
</comment>
<sequence>MIRHSLQKFIAQLDKLLNHLHILENLDSVNEEIQASNLVADIKKHAISVLRKNTDEKIFDYNANIISLYGYWEQYIEAVIKEYLIELKGLNSGNDEKNNIIGARYKKSIIALFNKISGNSPKFRHLTDENLINAMYIGCSQKQNNYIPEAFFQSGGNYNYSETSDCLRRLGFSSIDNELKFYPSLKTYFVNQGISEITLKNSSVITLYSKLNNLVSYRNEIAHGGSDGSNLLSIEDIKDYITFMKSFASSITEYFNDDILAVKWSLRKSNSIKVHRFYDNLHVAELEKGTFFLDMNKEVFCYKGTKRIPHYMFVKIKEMKINGVNPNSPFYLSLDSSDVITIKFEQDVKSGFQLKFEE</sequence>